<evidence type="ECO:0000259" key="1">
    <source>
        <dbReference type="Pfam" id="PF13471"/>
    </source>
</evidence>
<accession>A0A4V5PYP3</accession>
<dbReference type="OrthoDB" id="3790432at2"/>
<sequence>MLLVRKWRSFAASPAELRLLVAFAFVLLALTRLAILILPFRIYAPLLGHHENLSQGDDSRVGPPVSAGDEARMLAVKHAVRRAARSTPWESVCLPQGLVAATLLRARGIGFTAYLGVARDGGGAMEAHCWVVSGTTIVTGAGALDRYTRVARFTHTPRTR</sequence>
<dbReference type="Pfam" id="PF13471">
    <property type="entry name" value="Transglut_core3"/>
    <property type="match status" value="1"/>
</dbReference>
<feature type="domain" description="Microcin J25-processing protein McjB C-terminal" evidence="1">
    <location>
        <begin position="35"/>
        <end position="151"/>
    </location>
</feature>
<reference evidence="2 3" key="1">
    <citation type="submission" date="2019-04" db="EMBL/GenBank/DDBJ databases">
        <authorList>
            <person name="Yang Y."/>
            <person name="Wei D."/>
        </authorList>
    </citation>
    <scope>NUCLEOTIDE SEQUENCE [LARGE SCALE GENOMIC DNA]</scope>
    <source>
        <strain evidence="2 3">L-1-4w-11</strain>
    </source>
</reference>
<keyword evidence="3" id="KW-1185">Reference proteome</keyword>
<evidence type="ECO:0000313" key="3">
    <source>
        <dbReference type="Proteomes" id="UP000309138"/>
    </source>
</evidence>
<dbReference type="AlphaFoldDB" id="A0A4V5PYP3"/>
<evidence type="ECO:0000313" key="2">
    <source>
        <dbReference type="EMBL" id="TKD51868.1"/>
    </source>
</evidence>
<dbReference type="InterPro" id="IPR032708">
    <property type="entry name" value="McjB_C"/>
</dbReference>
<organism evidence="2 3">
    <name type="scientific">Sphingomonas baiyangensis</name>
    <dbReference type="NCBI Taxonomy" id="2572576"/>
    <lineage>
        <taxon>Bacteria</taxon>
        <taxon>Pseudomonadati</taxon>
        <taxon>Pseudomonadota</taxon>
        <taxon>Alphaproteobacteria</taxon>
        <taxon>Sphingomonadales</taxon>
        <taxon>Sphingomonadaceae</taxon>
        <taxon>Sphingomonas</taxon>
    </lineage>
</organism>
<dbReference type="Proteomes" id="UP000309138">
    <property type="component" value="Unassembled WGS sequence"/>
</dbReference>
<dbReference type="EMBL" id="SWKR01000002">
    <property type="protein sequence ID" value="TKD51868.1"/>
    <property type="molecule type" value="Genomic_DNA"/>
</dbReference>
<protein>
    <submittedName>
        <fullName evidence="2">Lasso peptide biosynthesis B2 protein</fullName>
    </submittedName>
</protein>
<name>A0A4V5PYP3_9SPHN</name>
<gene>
    <name evidence="2" type="ORF">FBR43_14800</name>
</gene>
<dbReference type="InterPro" id="IPR053521">
    <property type="entry name" value="McjB-like"/>
</dbReference>
<proteinExistence type="predicted"/>
<dbReference type="NCBIfam" id="NF033537">
    <property type="entry name" value="lasso_biosyn_B2"/>
    <property type="match status" value="1"/>
</dbReference>
<comment type="caution">
    <text evidence="2">The sequence shown here is derived from an EMBL/GenBank/DDBJ whole genome shotgun (WGS) entry which is preliminary data.</text>
</comment>